<dbReference type="InterPro" id="IPR024177">
    <property type="entry name" value="Biotin_synthase"/>
</dbReference>
<dbReference type="InterPro" id="IPR010722">
    <property type="entry name" value="BATS_dom"/>
</dbReference>
<comment type="catalytic activity">
    <reaction evidence="13 14">
        <text>(4R,5S)-dethiobiotin + (sulfur carrier)-SH + 2 reduced [2Fe-2S]-[ferredoxin] + 2 S-adenosyl-L-methionine = (sulfur carrier)-H + biotin + 2 5'-deoxyadenosine + 2 L-methionine + 2 oxidized [2Fe-2S]-[ferredoxin]</text>
        <dbReference type="Rhea" id="RHEA:22060"/>
        <dbReference type="Rhea" id="RHEA-COMP:10000"/>
        <dbReference type="Rhea" id="RHEA-COMP:10001"/>
        <dbReference type="Rhea" id="RHEA-COMP:14737"/>
        <dbReference type="Rhea" id="RHEA-COMP:14739"/>
        <dbReference type="ChEBI" id="CHEBI:17319"/>
        <dbReference type="ChEBI" id="CHEBI:29917"/>
        <dbReference type="ChEBI" id="CHEBI:33737"/>
        <dbReference type="ChEBI" id="CHEBI:33738"/>
        <dbReference type="ChEBI" id="CHEBI:57586"/>
        <dbReference type="ChEBI" id="CHEBI:57844"/>
        <dbReference type="ChEBI" id="CHEBI:59789"/>
        <dbReference type="ChEBI" id="CHEBI:64428"/>
        <dbReference type="ChEBI" id="CHEBI:149473"/>
        <dbReference type="EC" id="2.8.1.6"/>
    </reaction>
</comment>
<evidence type="ECO:0000256" key="1">
    <source>
        <dbReference type="ARBA" id="ARBA00004942"/>
    </source>
</evidence>
<comment type="similarity">
    <text evidence="2 14">Belongs to the radical SAM superfamily. Biotin synthase family.</text>
</comment>
<name>A0A6L5WH41_9BACT</name>
<evidence type="ECO:0000259" key="16">
    <source>
        <dbReference type="PROSITE" id="PS51918"/>
    </source>
</evidence>
<dbReference type="InterPro" id="IPR002684">
    <property type="entry name" value="Biotin_synth/BioAB"/>
</dbReference>
<feature type="binding site" evidence="14 15">
    <location>
        <position position="191"/>
    </location>
    <ligand>
        <name>[2Fe-2S] cluster</name>
        <dbReference type="ChEBI" id="CHEBI:190135"/>
    </ligand>
</feature>
<dbReference type="NCBIfam" id="TIGR00433">
    <property type="entry name" value="bioB"/>
    <property type="match status" value="1"/>
</dbReference>
<comment type="cofactor">
    <cofactor evidence="14 15">
        <name>[4Fe-4S] cluster</name>
        <dbReference type="ChEBI" id="CHEBI:49883"/>
    </cofactor>
    <text evidence="14 15">Binds 1 [4Fe-4S] cluster. The cluster is coordinated with 3 cysteines and an exchangeable S-adenosyl-L-methionine.</text>
</comment>
<feature type="binding site" evidence="14 15">
    <location>
        <position position="57"/>
    </location>
    <ligand>
        <name>[4Fe-4S] cluster</name>
        <dbReference type="ChEBI" id="CHEBI:49883"/>
        <note>4Fe-4S-S-AdoMet</note>
    </ligand>
</feature>
<evidence type="ECO:0000313" key="17">
    <source>
        <dbReference type="EMBL" id="MSN96354.1"/>
    </source>
</evidence>
<dbReference type="InterPro" id="IPR058240">
    <property type="entry name" value="rSAM_sf"/>
</dbReference>
<comment type="subunit">
    <text evidence="3 14">Homodimer.</text>
</comment>
<proteinExistence type="inferred from homology"/>
<accession>A0A6L5WH41</accession>
<dbReference type="InterPro" id="IPR007197">
    <property type="entry name" value="rSAM"/>
</dbReference>
<comment type="pathway">
    <text evidence="1 14">Cofactor biosynthesis; biotin biosynthesis; biotin from 7,8-diaminononanoate: step 2/2.</text>
</comment>
<organism evidence="17 18">
    <name type="scientific">Campylobacter portucalensis</name>
    <dbReference type="NCBI Taxonomy" id="2608384"/>
    <lineage>
        <taxon>Bacteria</taxon>
        <taxon>Pseudomonadati</taxon>
        <taxon>Campylobacterota</taxon>
        <taxon>Epsilonproteobacteria</taxon>
        <taxon>Campylobacterales</taxon>
        <taxon>Campylobacteraceae</taxon>
        <taxon>Campylobacter</taxon>
    </lineage>
</organism>
<dbReference type="GO" id="GO:0009102">
    <property type="term" value="P:biotin biosynthetic process"/>
    <property type="evidence" value="ECO:0007669"/>
    <property type="project" value="UniProtKB-UniRule"/>
</dbReference>
<dbReference type="HAMAP" id="MF_01694">
    <property type="entry name" value="BioB"/>
    <property type="match status" value="1"/>
</dbReference>
<feature type="domain" description="Radical SAM core" evidence="16">
    <location>
        <begin position="40"/>
        <end position="266"/>
    </location>
</feature>
<dbReference type="Pfam" id="PF04055">
    <property type="entry name" value="Radical_SAM"/>
    <property type="match status" value="1"/>
</dbReference>
<dbReference type="GO" id="GO:0004076">
    <property type="term" value="F:biotin synthase activity"/>
    <property type="evidence" value="ECO:0007669"/>
    <property type="project" value="UniProtKB-UniRule"/>
</dbReference>
<feature type="binding site" evidence="14 15">
    <location>
        <position position="64"/>
    </location>
    <ligand>
        <name>[4Fe-4S] cluster</name>
        <dbReference type="ChEBI" id="CHEBI:49883"/>
        <note>4Fe-4S-S-AdoMet</note>
    </ligand>
</feature>
<dbReference type="PROSITE" id="PS51918">
    <property type="entry name" value="RADICAL_SAM"/>
    <property type="match status" value="1"/>
</dbReference>
<keyword evidence="10 14" id="KW-0093">Biotin biosynthesis</keyword>
<keyword evidence="7 14" id="KW-0949">S-adenosyl-L-methionine</keyword>
<keyword evidence="9 14" id="KW-0479">Metal-binding</keyword>
<evidence type="ECO:0000256" key="11">
    <source>
        <dbReference type="ARBA" id="ARBA00023004"/>
    </source>
</evidence>
<keyword evidence="6 14" id="KW-0808">Transferase</keyword>
<feature type="binding site" evidence="14 15">
    <location>
        <position position="261"/>
    </location>
    <ligand>
        <name>[2Fe-2S] cluster</name>
        <dbReference type="ChEBI" id="CHEBI:190135"/>
    </ligand>
</feature>
<evidence type="ECO:0000256" key="9">
    <source>
        <dbReference type="ARBA" id="ARBA00022723"/>
    </source>
</evidence>
<evidence type="ECO:0000256" key="4">
    <source>
        <dbReference type="ARBA" id="ARBA00012236"/>
    </source>
</evidence>
<dbReference type="UniPathway" id="UPA00078">
    <property type="reaction ID" value="UER00162"/>
</dbReference>
<dbReference type="InterPro" id="IPR013785">
    <property type="entry name" value="Aldolase_TIM"/>
</dbReference>
<evidence type="ECO:0000256" key="3">
    <source>
        <dbReference type="ARBA" id="ARBA00011738"/>
    </source>
</evidence>
<feature type="binding site" evidence="14 15">
    <location>
        <position position="131"/>
    </location>
    <ligand>
        <name>[2Fe-2S] cluster</name>
        <dbReference type="ChEBI" id="CHEBI:190135"/>
    </ligand>
</feature>
<reference evidence="17 18" key="2">
    <citation type="submission" date="2020-03" db="EMBL/GenBank/DDBJ databases">
        <title>Campylobacter portucalensis sp. nov., a new species of Campylobacter isolated from the reproductive tract of bulls.</title>
        <authorList>
            <person name="Silva M.F."/>
            <person name="Pereira G."/>
            <person name="Carneiro C."/>
            <person name="Hemphill A."/>
            <person name="Mateus L."/>
            <person name="Lopes-Da-Costa L."/>
            <person name="Silva E."/>
        </authorList>
    </citation>
    <scope>NUCLEOTIDE SEQUENCE [LARGE SCALE GENOMIC DNA]</scope>
    <source>
        <strain evidence="17 18">FMV-PI01</strain>
    </source>
</reference>
<keyword evidence="18" id="KW-1185">Reference proteome</keyword>
<evidence type="ECO:0000256" key="8">
    <source>
        <dbReference type="ARBA" id="ARBA00022714"/>
    </source>
</evidence>
<reference evidence="17 18" key="1">
    <citation type="submission" date="2019-09" db="EMBL/GenBank/DDBJ databases">
        <authorList>
            <person name="Silva M."/>
            <person name="Pereira G."/>
            <person name="Lopes-Da-Costa L."/>
            <person name="Silva E."/>
        </authorList>
    </citation>
    <scope>NUCLEOTIDE SEQUENCE [LARGE SCALE GENOMIC DNA]</scope>
    <source>
        <strain evidence="17 18">FMV-PI01</strain>
    </source>
</reference>
<dbReference type="SMART" id="SM00729">
    <property type="entry name" value="Elp3"/>
    <property type="match status" value="1"/>
</dbReference>
<dbReference type="RefSeq" id="WP_154570621.1">
    <property type="nucleotide sequence ID" value="NZ_VWSJ01000011.1"/>
</dbReference>
<dbReference type="GO" id="GO:0005506">
    <property type="term" value="F:iron ion binding"/>
    <property type="evidence" value="ECO:0007669"/>
    <property type="project" value="UniProtKB-UniRule"/>
</dbReference>
<comment type="cofactor">
    <cofactor evidence="14">
        <name>[2Fe-2S] cluster</name>
        <dbReference type="ChEBI" id="CHEBI:190135"/>
    </cofactor>
    <text evidence="14">Binds 1 [2Fe-2S] cluster. The cluster is coordinated with 3 cysteines and 1 arginine.</text>
</comment>
<comment type="function">
    <text evidence="14">Catalyzes the conversion of dethiobiotin (DTB) to biotin by the insertion of a sulfur atom into dethiobiotin via a radical-based mechanism.</text>
</comment>
<feature type="binding site" evidence="14 15">
    <location>
        <position position="101"/>
    </location>
    <ligand>
        <name>[2Fe-2S] cluster</name>
        <dbReference type="ChEBI" id="CHEBI:190135"/>
    </ligand>
</feature>
<dbReference type="FunFam" id="3.20.20.70:FF:000026">
    <property type="entry name" value="Biotin synthase"/>
    <property type="match status" value="1"/>
</dbReference>
<dbReference type="SFLD" id="SFLDG01060">
    <property type="entry name" value="BATS_domain_containing"/>
    <property type="match status" value="1"/>
</dbReference>
<dbReference type="Pfam" id="PF06968">
    <property type="entry name" value="BATS"/>
    <property type="match status" value="1"/>
</dbReference>
<dbReference type="GO" id="GO:0051539">
    <property type="term" value="F:4 iron, 4 sulfur cluster binding"/>
    <property type="evidence" value="ECO:0007669"/>
    <property type="project" value="UniProtKB-KW"/>
</dbReference>
<evidence type="ECO:0000256" key="7">
    <source>
        <dbReference type="ARBA" id="ARBA00022691"/>
    </source>
</evidence>
<dbReference type="EMBL" id="VWSJ01000011">
    <property type="protein sequence ID" value="MSN96354.1"/>
    <property type="molecule type" value="Genomic_DNA"/>
</dbReference>
<evidence type="ECO:0000256" key="14">
    <source>
        <dbReference type="HAMAP-Rule" id="MF_01694"/>
    </source>
</evidence>
<evidence type="ECO:0000256" key="10">
    <source>
        <dbReference type="ARBA" id="ARBA00022756"/>
    </source>
</evidence>
<dbReference type="InterPro" id="IPR006638">
    <property type="entry name" value="Elp3/MiaA/NifB-like_rSAM"/>
</dbReference>
<dbReference type="SUPFAM" id="SSF102114">
    <property type="entry name" value="Radical SAM enzymes"/>
    <property type="match status" value="1"/>
</dbReference>
<sequence>MKNKILNGYKISKKEALNLVFNAKLEDLLSDANEIRQHFCGDKFNLCAIINVKSGGCSEDCAYCAQSSYFKTNSPKYPLLDSKTILKSAKYHNEKGVHRFSLVASGRGLTKSKKIEEIYNILDEQTSLHLCGSFGIVGVEILENLKKSGLKTYHHNLETSRNFYPKICTTHSYDDRIQTIENAKSVGLDVCSGAIFGMGESMEDRIDLAFELRNLEVSSVPLNILTPIPGTPLQNQPPLPKDEILRTMAIFRFILPNVFLRYAGGRNNLGEFVEIGLKGGVNSALTGDFLTTKGDAIENDIKMARKLGFSDV</sequence>
<dbReference type="Proteomes" id="UP000476338">
    <property type="component" value="Unassembled WGS sequence"/>
</dbReference>
<keyword evidence="5 14" id="KW-0004">4Fe-4S</keyword>
<keyword evidence="8 14" id="KW-0001">2Fe-2S</keyword>
<dbReference type="AlphaFoldDB" id="A0A6L5WH41"/>
<dbReference type="CDD" id="cd01335">
    <property type="entry name" value="Radical_SAM"/>
    <property type="match status" value="1"/>
</dbReference>
<evidence type="ECO:0000256" key="6">
    <source>
        <dbReference type="ARBA" id="ARBA00022679"/>
    </source>
</evidence>
<evidence type="ECO:0000256" key="12">
    <source>
        <dbReference type="ARBA" id="ARBA00023014"/>
    </source>
</evidence>
<dbReference type="PIRSF" id="PIRSF001619">
    <property type="entry name" value="Biotin_synth"/>
    <property type="match status" value="1"/>
</dbReference>
<dbReference type="SFLD" id="SFLDS00029">
    <property type="entry name" value="Radical_SAM"/>
    <property type="match status" value="1"/>
</dbReference>
<keyword evidence="12 14" id="KW-0411">Iron-sulfur</keyword>
<dbReference type="PANTHER" id="PTHR22976:SF2">
    <property type="entry name" value="BIOTIN SYNTHASE, MITOCHONDRIAL"/>
    <property type="match status" value="1"/>
</dbReference>
<evidence type="ECO:0000256" key="5">
    <source>
        <dbReference type="ARBA" id="ARBA00022485"/>
    </source>
</evidence>
<comment type="cofactor">
    <cofactor evidence="15">
        <name>[2Fe-2S] cluster</name>
        <dbReference type="ChEBI" id="CHEBI:190135"/>
    </cofactor>
    <text evidence="15">Binds 1 [2Fe-2S] cluster. The cluster is coordinated with 3 cysteines and 1 arginine.</text>
</comment>
<evidence type="ECO:0000313" key="18">
    <source>
        <dbReference type="Proteomes" id="UP000476338"/>
    </source>
</evidence>
<evidence type="ECO:0000256" key="2">
    <source>
        <dbReference type="ARBA" id="ARBA00010765"/>
    </source>
</evidence>
<evidence type="ECO:0000256" key="15">
    <source>
        <dbReference type="PIRSR" id="PIRSR001619-1"/>
    </source>
</evidence>
<gene>
    <name evidence="14 17" type="primary">bioB</name>
    <name evidence="17" type="ORF">F1B92_03995</name>
</gene>
<dbReference type="SMART" id="SM00876">
    <property type="entry name" value="BATS"/>
    <property type="match status" value="1"/>
</dbReference>
<protein>
    <recommendedName>
        <fullName evidence="4 14">Biotin synthase</fullName>
        <ecNumber evidence="4 14">2.8.1.6</ecNumber>
    </recommendedName>
</protein>
<keyword evidence="11 14" id="KW-0408">Iron</keyword>
<feature type="binding site" evidence="14 15">
    <location>
        <position position="61"/>
    </location>
    <ligand>
        <name>[4Fe-4S] cluster</name>
        <dbReference type="ChEBI" id="CHEBI:49883"/>
        <note>4Fe-4S-S-AdoMet</note>
    </ligand>
</feature>
<dbReference type="PANTHER" id="PTHR22976">
    <property type="entry name" value="BIOTIN SYNTHASE"/>
    <property type="match status" value="1"/>
</dbReference>
<dbReference type="EC" id="2.8.1.6" evidence="4 14"/>
<dbReference type="Gene3D" id="3.20.20.70">
    <property type="entry name" value="Aldolase class I"/>
    <property type="match status" value="1"/>
</dbReference>
<dbReference type="SFLD" id="SFLDG01278">
    <property type="entry name" value="biotin_synthase_like"/>
    <property type="match status" value="1"/>
</dbReference>
<comment type="caution">
    <text evidence="17">The sequence shown here is derived from an EMBL/GenBank/DDBJ whole genome shotgun (WGS) entry which is preliminary data.</text>
</comment>
<dbReference type="GO" id="GO:0051537">
    <property type="term" value="F:2 iron, 2 sulfur cluster binding"/>
    <property type="evidence" value="ECO:0007669"/>
    <property type="project" value="UniProtKB-KW"/>
</dbReference>
<evidence type="ECO:0000256" key="13">
    <source>
        <dbReference type="ARBA" id="ARBA00051157"/>
    </source>
</evidence>